<protein>
    <recommendedName>
        <fullName evidence="2">Bacterial Ig-like domain-containing protein</fullName>
    </recommendedName>
</protein>
<evidence type="ECO:0000313" key="1">
    <source>
        <dbReference type="EMBL" id="GAG72546.1"/>
    </source>
</evidence>
<feature type="non-terminal residue" evidence="1">
    <location>
        <position position="1"/>
    </location>
</feature>
<name>X1BKC2_9ZZZZ</name>
<organism evidence="1">
    <name type="scientific">marine sediment metagenome</name>
    <dbReference type="NCBI Taxonomy" id="412755"/>
    <lineage>
        <taxon>unclassified sequences</taxon>
        <taxon>metagenomes</taxon>
        <taxon>ecological metagenomes</taxon>
    </lineage>
</organism>
<dbReference type="EMBL" id="BART01003152">
    <property type="protein sequence ID" value="GAG72546.1"/>
    <property type="molecule type" value="Genomic_DNA"/>
</dbReference>
<reference evidence="1" key="1">
    <citation type="journal article" date="2014" name="Front. Microbiol.">
        <title>High frequency of phylogenetically diverse reductive dehalogenase-homologous genes in deep subseafloor sedimentary metagenomes.</title>
        <authorList>
            <person name="Kawai M."/>
            <person name="Futagami T."/>
            <person name="Toyoda A."/>
            <person name="Takaki Y."/>
            <person name="Nishi S."/>
            <person name="Hori S."/>
            <person name="Arai W."/>
            <person name="Tsubouchi T."/>
            <person name="Morono Y."/>
            <person name="Uchiyama I."/>
            <person name="Ito T."/>
            <person name="Fujiyama A."/>
            <person name="Inagaki F."/>
            <person name="Takami H."/>
        </authorList>
    </citation>
    <scope>NUCLEOTIDE SEQUENCE</scope>
    <source>
        <strain evidence="1">Expedition CK06-06</strain>
    </source>
</reference>
<accession>X1BKC2</accession>
<evidence type="ECO:0008006" key="2">
    <source>
        <dbReference type="Google" id="ProtNLM"/>
    </source>
</evidence>
<sequence length="134" mass="14775">KVSSSTGSGNDSKSSWIYSASYGDYNQKIVKILVSDGELEDYVRWNITINDASPPTQPTLNTITSPTNISPQVLSGTKEVNTSIWINGTEVTLFNSSTNWSYSYNLSEGINNISVTSRDAAGNDRFRNYNRCCI</sequence>
<comment type="caution">
    <text evidence="1">The sequence shown here is derived from an EMBL/GenBank/DDBJ whole genome shotgun (WGS) entry which is preliminary data.</text>
</comment>
<proteinExistence type="predicted"/>
<dbReference type="AlphaFoldDB" id="X1BKC2"/>
<gene>
    <name evidence="1" type="ORF">S01H4_08946</name>
</gene>
<dbReference type="InterPro" id="IPR013783">
    <property type="entry name" value="Ig-like_fold"/>
</dbReference>
<dbReference type="Gene3D" id="2.60.40.10">
    <property type="entry name" value="Immunoglobulins"/>
    <property type="match status" value="1"/>
</dbReference>